<dbReference type="RefSeq" id="WP_075625350.1">
    <property type="nucleotide sequence ID" value="NZ_FOAM01000034.1"/>
</dbReference>
<dbReference type="InterPro" id="IPR004104">
    <property type="entry name" value="Gfo/Idh/MocA-like_OxRdtase_C"/>
</dbReference>
<dbReference type="PANTHER" id="PTHR43708">
    <property type="entry name" value="CONSERVED EXPRESSED OXIDOREDUCTASE (EUROFUNG)"/>
    <property type="match status" value="1"/>
</dbReference>
<evidence type="ECO:0000259" key="2">
    <source>
        <dbReference type="Pfam" id="PF02894"/>
    </source>
</evidence>
<dbReference type="Proteomes" id="UP000186364">
    <property type="component" value="Unassembled WGS sequence"/>
</dbReference>
<dbReference type="EMBL" id="MKIP01000020">
    <property type="protein sequence ID" value="OLP62688.1"/>
    <property type="molecule type" value="Genomic_DNA"/>
</dbReference>
<comment type="caution">
    <text evidence="3">The sequence shown here is derived from an EMBL/GenBank/DDBJ whole genome shotgun (WGS) entry which is preliminary data.</text>
</comment>
<protein>
    <submittedName>
        <fullName evidence="3">Oxidoreductase</fullName>
    </submittedName>
</protein>
<organism evidence="3 4">
    <name type="scientific">Xaviernesmea oryzae</name>
    <dbReference type="NCBI Taxonomy" id="464029"/>
    <lineage>
        <taxon>Bacteria</taxon>
        <taxon>Pseudomonadati</taxon>
        <taxon>Pseudomonadota</taxon>
        <taxon>Alphaproteobacteria</taxon>
        <taxon>Hyphomicrobiales</taxon>
        <taxon>Rhizobiaceae</taxon>
        <taxon>Rhizobium/Agrobacterium group</taxon>
        <taxon>Xaviernesmea</taxon>
    </lineage>
</organism>
<dbReference type="Pfam" id="PF01408">
    <property type="entry name" value="GFO_IDH_MocA"/>
    <property type="match status" value="1"/>
</dbReference>
<dbReference type="Gene3D" id="3.30.360.10">
    <property type="entry name" value="Dihydrodipicolinate Reductase, domain 2"/>
    <property type="match status" value="1"/>
</dbReference>
<evidence type="ECO:0000259" key="1">
    <source>
        <dbReference type="Pfam" id="PF01408"/>
    </source>
</evidence>
<dbReference type="InterPro" id="IPR051317">
    <property type="entry name" value="Gfo/Idh/MocA_oxidoreduct"/>
</dbReference>
<accession>A0A1Q9B3Q4</accession>
<dbReference type="GO" id="GO:0000166">
    <property type="term" value="F:nucleotide binding"/>
    <property type="evidence" value="ECO:0007669"/>
    <property type="project" value="InterPro"/>
</dbReference>
<name>A0A1Q9B3Q4_9HYPH</name>
<evidence type="ECO:0000313" key="3">
    <source>
        <dbReference type="EMBL" id="OLP62688.1"/>
    </source>
</evidence>
<dbReference type="SUPFAM" id="SSF51735">
    <property type="entry name" value="NAD(P)-binding Rossmann-fold domains"/>
    <property type="match status" value="1"/>
</dbReference>
<dbReference type="InterPro" id="IPR000683">
    <property type="entry name" value="Gfo/Idh/MocA-like_OxRdtase_N"/>
</dbReference>
<dbReference type="SUPFAM" id="SSF55347">
    <property type="entry name" value="Glyceraldehyde-3-phosphate dehydrogenase-like, C-terminal domain"/>
    <property type="match status" value="1"/>
</dbReference>
<dbReference type="Pfam" id="PF02894">
    <property type="entry name" value="GFO_IDH_MocA_C"/>
    <property type="match status" value="1"/>
</dbReference>
<reference evidence="3 4" key="1">
    <citation type="submission" date="2016-09" db="EMBL/GenBank/DDBJ databases">
        <title>Rhizobium sp. nov., a novel species isolated from the rice rhizosphere.</title>
        <authorList>
            <person name="Zhao J."/>
            <person name="Zhang X."/>
        </authorList>
    </citation>
    <scope>NUCLEOTIDE SEQUENCE [LARGE SCALE GENOMIC DNA]</scope>
    <source>
        <strain evidence="3 4">1.7048</strain>
    </source>
</reference>
<dbReference type="InterPro" id="IPR036291">
    <property type="entry name" value="NAD(P)-bd_dom_sf"/>
</dbReference>
<feature type="domain" description="Gfo/Idh/MocA-like oxidoreductase C-terminal" evidence="2">
    <location>
        <begin position="151"/>
        <end position="384"/>
    </location>
</feature>
<evidence type="ECO:0000313" key="4">
    <source>
        <dbReference type="Proteomes" id="UP000186364"/>
    </source>
</evidence>
<dbReference type="AlphaFoldDB" id="A0A1Q9B3Q4"/>
<sequence length="387" mass="43013">MSQQTRKPIRWGMVGGGRGSQIGTIHRNAALRDNVFALVAGAFDIDPERGRAFGLELGLDADRAYSDYKAMIKGEAERPDGIEAISIATPNNTHYEITRLALENGLHVICEKPLCFSVQEAEELLTLSRSKDLIVGVTYGYAGHQMIEQARAMVRNGDLGEIRVVNLAFAHGFHSEAVEEKNPATRWRVDPAFAGPSYVLGDIGTHPLFLAEAILDHMKIKRLMCVRQSFVKSRAPLEDNAITLMEYDNGAIANVWSSAINAGSMHGQRIRIVGSKASIEWWDEQPNQLRYEIQGEPARIFERGMGYLYPQALIDDRIGGGHPEGLFEAWANLYRRFAARMQPHDHAAPSDISNLIFPDIEAGLEGVRWVENCVRSANAGGIWVDYR</sequence>
<proteinExistence type="predicted"/>
<dbReference type="PANTHER" id="PTHR43708:SF3">
    <property type="entry name" value="OXIDOREDUCTASE"/>
    <property type="match status" value="1"/>
</dbReference>
<gene>
    <name evidence="3" type="ORF">BJF93_20555</name>
</gene>
<dbReference type="Gene3D" id="3.40.50.720">
    <property type="entry name" value="NAD(P)-binding Rossmann-like Domain"/>
    <property type="match status" value="1"/>
</dbReference>
<keyword evidence="4" id="KW-1185">Reference proteome</keyword>
<dbReference type="OrthoDB" id="9815825at2"/>
<feature type="domain" description="Gfo/Idh/MocA-like oxidoreductase N-terminal" evidence="1">
    <location>
        <begin position="9"/>
        <end position="139"/>
    </location>
</feature>